<feature type="transmembrane region" description="Helical" evidence="7">
    <location>
        <begin position="180"/>
        <end position="197"/>
    </location>
</feature>
<feature type="transmembrane region" description="Helical" evidence="7">
    <location>
        <begin position="96"/>
        <end position="116"/>
    </location>
</feature>
<dbReference type="RefSeq" id="WP_098484203.1">
    <property type="nucleotide sequence ID" value="NZ_PDJI01000004.1"/>
</dbReference>
<protein>
    <submittedName>
        <fullName evidence="9">Inner membrane transporter RhtA</fullName>
    </submittedName>
</protein>
<comment type="caution">
    <text evidence="9">The sequence shown here is derived from an EMBL/GenBank/DDBJ whole genome shotgun (WGS) entry which is preliminary data.</text>
</comment>
<gene>
    <name evidence="9" type="ORF">ATJ97_2771</name>
</gene>
<evidence type="ECO:0000256" key="5">
    <source>
        <dbReference type="ARBA" id="ARBA00022989"/>
    </source>
</evidence>
<evidence type="ECO:0000313" key="9">
    <source>
        <dbReference type="EMBL" id="PFG40247.1"/>
    </source>
</evidence>
<dbReference type="PANTHER" id="PTHR42920">
    <property type="entry name" value="OS03G0707200 PROTEIN-RELATED"/>
    <property type="match status" value="1"/>
</dbReference>
<dbReference type="AlphaFoldDB" id="A0A2A9EMC8"/>
<evidence type="ECO:0000256" key="2">
    <source>
        <dbReference type="ARBA" id="ARBA00007362"/>
    </source>
</evidence>
<dbReference type="PANTHER" id="PTHR42920:SF5">
    <property type="entry name" value="EAMA DOMAIN-CONTAINING PROTEIN"/>
    <property type="match status" value="1"/>
</dbReference>
<keyword evidence="6 7" id="KW-0472">Membrane</keyword>
<evidence type="ECO:0000256" key="1">
    <source>
        <dbReference type="ARBA" id="ARBA00004651"/>
    </source>
</evidence>
<reference evidence="9 10" key="1">
    <citation type="submission" date="2017-10" db="EMBL/GenBank/DDBJ databases">
        <title>Sequencing the genomes of 1000 actinobacteria strains.</title>
        <authorList>
            <person name="Klenk H.-P."/>
        </authorList>
    </citation>
    <scope>NUCLEOTIDE SEQUENCE [LARGE SCALE GENOMIC DNA]</scope>
    <source>
        <strain evidence="9 10">DSM 21838</strain>
    </source>
</reference>
<evidence type="ECO:0000256" key="7">
    <source>
        <dbReference type="SAM" id="Phobius"/>
    </source>
</evidence>
<keyword evidence="3" id="KW-1003">Cell membrane</keyword>
<feature type="transmembrane region" description="Helical" evidence="7">
    <location>
        <begin position="123"/>
        <end position="142"/>
    </location>
</feature>
<dbReference type="EMBL" id="PDJI01000004">
    <property type="protein sequence ID" value="PFG40247.1"/>
    <property type="molecule type" value="Genomic_DNA"/>
</dbReference>
<feature type="transmembrane region" description="Helical" evidence="7">
    <location>
        <begin position="12"/>
        <end position="38"/>
    </location>
</feature>
<dbReference type="SUPFAM" id="SSF103481">
    <property type="entry name" value="Multidrug resistance efflux transporter EmrE"/>
    <property type="match status" value="1"/>
</dbReference>
<evidence type="ECO:0000256" key="3">
    <source>
        <dbReference type="ARBA" id="ARBA00022475"/>
    </source>
</evidence>
<evidence type="ECO:0000259" key="8">
    <source>
        <dbReference type="Pfam" id="PF00892"/>
    </source>
</evidence>
<dbReference type="InterPro" id="IPR000620">
    <property type="entry name" value="EamA_dom"/>
</dbReference>
<dbReference type="InterPro" id="IPR037185">
    <property type="entry name" value="EmrE-like"/>
</dbReference>
<feature type="transmembrane region" description="Helical" evidence="7">
    <location>
        <begin position="209"/>
        <end position="229"/>
    </location>
</feature>
<organism evidence="9 10">
    <name type="scientific">Georgenia soli</name>
    <dbReference type="NCBI Taxonomy" id="638953"/>
    <lineage>
        <taxon>Bacteria</taxon>
        <taxon>Bacillati</taxon>
        <taxon>Actinomycetota</taxon>
        <taxon>Actinomycetes</taxon>
        <taxon>Micrococcales</taxon>
        <taxon>Bogoriellaceae</taxon>
        <taxon>Georgenia</taxon>
    </lineage>
</organism>
<feature type="transmembrane region" description="Helical" evidence="7">
    <location>
        <begin position="241"/>
        <end position="261"/>
    </location>
</feature>
<evidence type="ECO:0000256" key="6">
    <source>
        <dbReference type="ARBA" id="ARBA00023136"/>
    </source>
</evidence>
<keyword evidence="10" id="KW-1185">Reference proteome</keyword>
<evidence type="ECO:0000256" key="4">
    <source>
        <dbReference type="ARBA" id="ARBA00022692"/>
    </source>
</evidence>
<keyword evidence="4 7" id="KW-0812">Transmembrane</keyword>
<feature type="transmembrane region" description="Helical" evidence="7">
    <location>
        <begin position="148"/>
        <end position="168"/>
    </location>
</feature>
<dbReference type="Pfam" id="PF00892">
    <property type="entry name" value="EamA"/>
    <property type="match status" value="2"/>
</dbReference>
<feature type="domain" description="EamA" evidence="8">
    <location>
        <begin position="36"/>
        <end position="140"/>
    </location>
</feature>
<dbReference type="Proteomes" id="UP000222106">
    <property type="component" value="Unassembled WGS sequence"/>
</dbReference>
<feature type="domain" description="EamA" evidence="8">
    <location>
        <begin position="151"/>
        <end position="284"/>
    </location>
</feature>
<comment type="similarity">
    <text evidence="2">Belongs to the EamA transporter family.</text>
</comment>
<evidence type="ECO:0000313" key="10">
    <source>
        <dbReference type="Proteomes" id="UP000222106"/>
    </source>
</evidence>
<proteinExistence type="inferred from homology"/>
<feature type="transmembrane region" description="Helical" evidence="7">
    <location>
        <begin position="72"/>
        <end position="90"/>
    </location>
</feature>
<sequence>MSLPRGPGRRPAVPAPAMFMVSGASQYLGAAVAVGLFVHMPATTVAWWRMLVAGAFLLVWRRPWRAPWTRRTLAASALFGVVLGAMNLLFYSAIYYLPLGTAVSLEYLGPVAVAALAGRGLRVRVAIGLALLGVVSISGLGLDWSDPGTAPGVLLAVLAGAAWAVYILLGRRIAAGRDGLTSLAAGMAVAAVVYAPVAAPTVGIALRDLALLATVVGVGILSSLVPYAIEQVALTRLAAPTFALLTSLLPATSLAAGLVVLGQVPTAGETVGLVLISVAVLLASREGDPEPRLDRPDAPPPG</sequence>
<name>A0A2A9EMC8_9MICO</name>
<comment type="subcellular location">
    <subcellularLocation>
        <location evidence="1">Cell membrane</location>
        <topology evidence="1">Multi-pass membrane protein</topology>
    </subcellularLocation>
</comment>
<accession>A0A2A9EMC8</accession>
<dbReference type="GO" id="GO:0005886">
    <property type="term" value="C:plasma membrane"/>
    <property type="evidence" value="ECO:0007669"/>
    <property type="project" value="UniProtKB-SubCell"/>
</dbReference>
<keyword evidence="5 7" id="KW-1133">Transmembrane helix</keyword>
<dbReference type="InterPro" id="IPR051258">
    <property type="entry name" value="Diverse_Substrate_Transporter"/>
</dbReference>
<dbReference type="OrthoDB" id="9815120at2"/>
<feature type="transmembrane region" description="Helical" evidence="7">
    <location>
        <begin position="44"/>
        <end position="60"/>
    </location>
</feature>